<sequence>MAQRNAKISLKPSKSRAALTITHPNAAGIDIGSASHYVAVPPDRDDEPVREFSSFTEDLHALADWLKACKVDTVAMESTGVYWIPLFELLESRGFTVLLVNARHVKNVSGRKSDVLDCQWLQQLMSYGLLRGAFRPVDAICVLRALWRQRGMLLRSQGRQVQHMQKALTQMNVQLANVISDVVGETGQKILRAIVAGEHDGQVLAAMKDARIRASHAEITKSLQGNWRPEHLFSLQQALAMFDFIGTQVAECDREIEEQLRALQTHDGEPPEGKKKARARNAPKFDLRTQLFKMCGVDLTRIDGINVTTAIAVISETGNDMSRFPTVGHFTSWLGLCPGTKITGGKVMSGKTKRVANRAAQALKLAAAALRSSQSALGAYFRRLCARMDKPKAVTAAAHKLARLIYMMLTKGEEYTDQGQDYYEERYRERVLRQLAQRAEKMGMRLVPGEIVTP</sequence>
<evidence type="ECO:0000313" key="4">
    <source>
        <dbReference type="Proteomes" id="UP001308776"/>
    </source>
</evidence>
<dbReference type="NCBIfam" id="NF033542">
    <property type="entry name" value="transpos_IS110"/>
    <property type="match status" value="1"/>
</dbReference>
<comment type="caution">
    <text evidence="3">The sequence shown here is derived from an EMBL/GenBank/DDBJ whole genome shotgun (WGS) entry which is preliminary data.</text>
</comment>
<dbReference type="InterPro" id="IPR002525">
    <property type="entry name" value="Transp_IS110-like_N"/>
</dbReference>
<gene>
    <name evidence="3" type="ORF">OW717_00880</name>
</gene>
<evidence type="ECO:0000313" key="3">
    <source>
        <dbReference type="EMBL" id="MEB8512594.1"/>
    </source>
</evidence>
<dbReference type="InterPro" id="IPR003346">
    <property type="entry name" value="Transposase_20"/>
</dbReference>
<dbReference type="PANTHER" id="PTHR33055:SF13">
    <property type="entry name" value="TRANSPOSASE"/>
    <property type="match status" value="1"/>
</dbReference>
<dbReference type="PANTHER" id="PTHR33055">
    <property type="entry name" value="TRANSPOSASE FOR INSERTION SEQUENCE ELEMENT IS1111A"/>
    <property type="match status" value="1"/>
</dbReference>
<name>A0ABU6FKL9_9PROT</name>
<dbReference type="Pfam" id="PF01548">
    <property type="entry name" value="DEDD_Tnp_IS110"/>
    <property type="match status" value="1"/>
</dbReference>
<proteinExistence type="predicted"/>
<reference evidence="3 4" key="1">
    <citation type="submission" date="2022-11" db="EMBL/GenBank/DDBJ databases">
        <title>Comparative genomics analysis of Acidithiobacillus ferriphilus.</title>
        <authorList>
            <person name="Ma L."/>
        </authorList>
    </citation>
    <scope>NUCLEOTIDE SEQUENCE [LARGE SCALE GENOMIC DNA]</scope>
    <source>
        <strain evidence="3 4">DY15</strain>
    </source>
</reference>
<dbReference type="Proteomes" id="UP001308776">
    <property type="component" value="Unassembled WGS sequence"/>
</dbReference>
<organism evidence="3 4">
    <name type="scientific">Acidithiobacillus ferriphilus</name>
    <dbReference type="NCBI Taxonomy" id="1689834"/>
    <lineage>
        <taxon>Bacteria</taxon>
        <taxon>Pseudomonadati</taxon>
        <taxon>Pseudomonadota</taxon>
        <taxon>Acidithiobacillia</taxon>
        <taxon>Acidithiobacillales</taxon>
        <taxon>Acidithiobacillaceae</taxon>
        <taxon>Acidithiobacillus</taxon>
    </lineage>
</organism>
<feature type="domain" description="Transposase IS110-like N-terminal" evidence="1">
    <location>
        <begin position="27"/>
        <end position="171"/>
    </location>
</feature>
<dbReference type="Pfam" id="PF02371">
    <property type="entry name" value="Transposase_20"/>
    <property type="match status" value="1"/>
</dbReference>
<feature type="domain" description="Transposase IS116/IS110/IS902 C-terminal" evidence="2">
    <location>
        <begin position="299"/>
        <end position="377"/>
    </location>
</feature>
<accession>A0ABU6FKL9</accession>
<evidence type="ECO:0000259" key="1">
    <source>
        <dbReference type="Pfam" id="PF01548"/>
    </source>
</evidence>
<dbReference type="RefSeq" id="WP_081257959.1">
    <property type="nucleotide sequence ID" value="NZ_JAQGFK010000137.1"/>
</dbReference>
<protein>
    <submittedName>
        <fullName evidence="3">IS110 family transposase</fullName>
    </submittedName>
</protein>
<dbReference type="EMBL" id="JAQGFR010000017">
    <property type="protein sequence ID" value="MEB8512594.1"/>
    <property type="molecule type" value="Genomic_DNA"/>
</dbReference>
<keyword evidence="4" id="KW-1185">Reference proteome</keyword>
<dbReference type="InterPro" id="IPR047650">
    <property type="entry name" value="Transpos_IS110"/>
</dbReference>
<evidence type="ECO:0000259" key="2">
    <source>
        <dbReference type="Pfam" id="PF02371"/>
    </source>
</evidence>